<accession>A0A178M3Q1</accession>
<feature type="domain" description="AMP-dependent synthetase/ligase" evidence="2">
    <location>
        <begin position="27"/>
        <end position="390"/>
    </location>
</feature>
<dbReference type="PANTHER" id="PTHR43767">
    <property type="entry name" value="LONG-CHAIN-FATTY-ACID--COA LIGASE"/>
    <property type="match status" value="1"/>
</dbReference>
<evidence type="ECO:0000313" key="5">
    <source>
        <dbReference type="Proteomes" id="UP000078396"/>
    </source>
</evidence>
<dbReference type="InterPro" id="IPR042099">
    <property type="entry name" value="ANL_N_sf"/>
</dbReference>
<evidence type="ECO:0000259" key="3">
    <source>
        <dbReference type="Pfam" id="PF13193"/>
    </source>
</evidence>
<dbReference type="InterPro" id="IPR020845">
    <property type="entry name" value="AMP-binding_CS"/>
</dbReference>
<dbReference type="PROSITE" id="PS00455">
    <property type="entry name" value="AMP_BINDING"/>
    <property type="match status" value="1"/>
</dbReference>
<sequence length="541" mass="60373">MVTPITIVMVIREEPVDHSELTVGQFLEKAVAEVPDEPLLLWDERQISYREFDEQANRAANVWHHLGVRRGDRVAFMVDNKPELLYAWFGLAKLGATLVAINTGFREQETRYILEHSQAKFVLVDDGYTEIVESAVEELPGLEAGYCIQASGGFPHFGELVDRAGTAAPATDVQPDDVVSFIYTSGTTGNPKAVMQSHKNFVLTGQAYPSWMRMERGDRIYACLPLFHVNSQAYSMMGAIGARGAIVLAPRFSAGRFWDDIRKNKVAVFNFIGAMTLILSKKPPADDDREHHVKVAYGVPALPGELRESLEKRYGMTVISGFGMSETTFGLLEPYDERRTAGAMGFPRHHPDPSVPRTEAAVVDEDGNMLGDNEVGELILRGPAHMLGYFHDPEKTAEALRDGWLYTGDMARRDTDGQYYFVDRKKDIVRRRGENVSSLEVENVINDHPSVLESAVIGVPSELTDEDLMVFIVARDGSELNFGDIGDWAAERLARFKVPRYYRQIDSLPKTSTQKIAKHQLRASVDDPSNGYDRDLAATAR</sequence>
<dbReference type="Pfam" id="PF00501">
    <property type="entry name" value="AMP-binding"/>
    <property type="match status" value="1"/>
</dbReference>
<dbReference type="EMBL" id="LWCS01000001">
    <property type="protein sequence ID" value="OAN42166.1"/>
    <property type="molecule type" value="Genomic_DNA"/>
</dbReference>
<dbReference type="InterPro" id="IPR000873">
    <property type="entry name" value="AMP-dep_synth/lig_dom"/>
</dbReference>
<dbReference type="InterPro" id="IPR050237">
    <property type="entry name" value="ATP-dep_AMP-bd_enzyme"/>
</dbReference>
<dbReference type="Proteomes" id="UP000078396">
    <property type="component" value="Unassembled WGS sequence"/>
</dbReference>
<dbReference type="SUPFAM" id="SSF56801">
    <property type="entry name" value="Acetyl-CoA synthetase-like"/>
    <property type="match status" value="1"/>
</dbReference>
<comment type="caution">
    <text evidence="4">The sequence shown here is derived from an EMBL/GenBank/DDBJ whole genome shotgun (WGS) entry which is preliminary data.</text>
</comment>
<feature type="domain" description="AMP-binding enzyme C-terminal" evidence="3">
    <location>
        <begin position="440"/>
        <end position="515"/>
    </location>
</feature>
<feature type="region of interest" description="Disordered" evidence="1">
    <location>
        <begin position="516"/>
        <end position="541"/>
    </location>
</feature>
<dbReference type="GO" id="GO:0016878">
    <property type="term" value="F:acid-thiol ligase activity"/>
    <property type="evidence" value="ECO:0007669"/>
    <property type="project" value="UniProtKB-ARBA"/>
</dbReference>
<evidence type="ECO:0008006" key="6">
    <source>
        <dbReference type="Google" id="ProtNLM"/>
    </source>
</evidence>
<evidence type="ECO:0000259" key="2">
    <source>
        <dbReference type="Pfam" id="PF00501"/>
    </source>
</evidence>
<reference evidence="4 5" key="1">
    <citation type="submission" date="2016-04" db="EMBL/GenBank/DDBJ databases">
        <title>Draft Genome Sequences of Staphylococcus capitis Strain H36, S. capitis Strain H65, S. cohnii Strain H62, S. hominis Strain H69, Mycobacterium iranicum Strain H39, Plantibacter sp. Strain H53, Pseudomonas oryzihabitans Strain H72, and Microbacterium sp. Strain H83, isolated from residential settings.</title>
        <authorList>
            <person name="Lymperopoulou D."/>
            <person name="Adams R.I."/>
            <person name="Lindow S."/>
            <person name="Coil D.A."/>
            <person name="Jospin G."/>
            <person name="Eisen J.A."/>
        </authorList>
    </citation>
    <scope>NUCLEOTIDE SEQUENCE [LARGE SCALE GENOMIC DNA]</scope>
    <source>
        <strain evidence="4 5">H39</strain>
    </source>
</reference>
<dbReference type="AlphaFoldDB" id="A0A178M3Q1"/>
<dbReference type="Pfam" id="PF13193">
    <property type="entry name" value="AMP-binding_C"/>
    <property type="match status" value="1"/>
</dbReference>
<evidence type="ECO:0000313" key="4">
    <source>
        <dbReference type="EMBL" id="OAN42166.1"/>
    </source>
</evidence>
<protein>
    <recommendedName>
        <fullName evidence="6">ATP-dependent acyl-CoA ligase</fullName>
    </recommendedName>
</protein>
<dbReference type="InterPro" id="IPR045851">
    <property type="entry name" value="AMP-bd_C_sf"/>
</dbReference>
<feature type="compositionally biased region" description="Basic and acidic residues" evidence="1">
    <location>
        <begin position="532"/>
        <end position="541"/>
    </location>
</feature>
<organism evidence="4 5">
    <name type="scientific">Mycolicibacterium iranicum</name>
    <name type="common">Mycobacterium iranicum</name>
    <dbReference type="NCBI Taxonomy" id="912594"/>
    <lineage>
        <taxon>Bacteria</taxon>
        <taxon>Bacillati</taxon>
        <taxon>Actinomycetota</taxon>
        <taxon>Actinomycetes</taxon>
        <taxon>Mycobacteriales</taxon>
        <taxon>Mycobacteriaceae</taxon>
        <taxon>Mycolicibacterium</taxon>
    </lineage>
</organism>
<dbReference type="Gene3D" id="3.30.300.30">
    <property type="match status" value="1"/>
</dbReference>
<name>A0A178M3Q1_MYCIR</name>
<gene>
    <name evidence="4" type="ORF">A4X20_00090</name>
</gene>
<dbReference type="InterPro" id="IPR025110">
    <property type="entry name" value="AMP-bd_C"/>
</dbReference>
<dbReference type="PANTHER" id="PTHR43767:SF1">
    <property type="entry name" value="NONRIBOSOMAL PEPTIDE SYNTHASE PES1 (EUROFUNG)-RELATED"/>
    <property type="match status" value="1"/>
</dbReference>
<evidence type="ECO:0000256" key="1">
    <source>
        <dbReference type="SAM" id="MobiDB-lite"/>
    </source>
</evidence>
<dbReference type="Gene3D" id="3.40.50.12780">
    <property type="entry name" value="N-terminal domain of ligase-like"/>
    <property type="match status" value="1"/>
</dbReference>
<proteinExistence type="predicted"/>